<proteinExistence type="predicted"/>
<organism evidence="2 3">
    <name type="scientific">Datura stramonium</name>
    <name type="common">Jimsonweed</name>
    <name type="synonym">Common thornapple</name>
    <dbReference type="NCBI Taxonomy" id="4076"/>
    <lineage>
        <taxon>Eukaryota</taxon>
        <taxon>Viridiplantae</taxon>
        <taxon>Streptophyta</taxon>
        <taxon>Embryophyta</taxon>
        <taxon>Tracheophyta</taxon>
        <taxon>Spermatophyta</taxon>
        <taxon>Magnoliopsida</taxon>
        <taxon>eudicotyledons</taxon>
        <taxon>Gunneridae</taxon>
        <taxon>Pentapetalae</taxon>
        <taxon>asterids</taxon>
        <taxon>lamiids</taxon>
        <taxon>Solanales</taxon>
        <taxon>Solanaceae</taxon>
        <taxon>Solanoideae</taxon>
        <taxon>Datureae</taxon>
        <taxon>Datura</taxon>
    </lineage>
</organism>
<keyword evidence="3" id="KW-1185">Reference proteome</keyword>
<accession>A0ABS8RVC9</accession>
<evidence type="ECO:0000256" key="1">
    <source>
        <dbReference type="SAM" id="MobiDB-lite"/>
    </source>
</evidence>
<comment type="caution">
    <text evidence="2">The sequence shown here is derived from an EMBL/GenBank/DDBJ whole genome shotgun (WGS) entry which is preliminary data.</text>
</comment>
<gene>
    <name evidence="2" type="ORF">HAX54_004338</name>
</gene>
<protein>
    <submittedName>
        <fullName evidence="2">Uncharacterized protein</fullName>
    </submittedName>
</protein>
<sequence>MEHEESKIKWLTIGKWSEHEPNGGKVEKNRGKTRLDKPPKYKEKTLEDSQVSNAGHPLHIEICDMEHSLNMDVHDVKHYLNMEVEEEVVDYLPQRNLKGLDMAKTKEPEVH</sequence>
<reference evidence="2 3" key="1">
    <citation type="journal article" date="2021" name="BMC Genomics">
        <title>Datura genome reveals duplications of psychoactive alkaloid biosynthetic genes and high mutation rate following tissue culture.</title>
        <authorList>
            <person name="Rajewski A."/>
            <person name="Carter-House D."/>
            <person name="Stajich J."/>
            <person name="Litt A."/>
        </authorList>
    </citation>
    <scope>NUCLEOTIDE SEQUENCE [LARGE SCALE GENOMIC DNA]</scope>
    <source>
        <strain evidence="2">AR-01</strain>
    </source>
</reference>
<dbReference type="Proteomes" id="UP000823775">
    <property type="component" value="Unassembled WGS sequence"/>
</dbReference>
<dbReference type="EMBL" id="JACEIK010000120">
    <property type="protein sequence ID" value="MCD7450191.1"/>
    <property type="molecule type" value="Genomic_DNA"/>
</dbReference>
<evidence type="ECO:0000313" key="3">
    <source>
        <dbReference type="Proteomes" id="UP000823775"/>
    </source>
</evidence>
<feature type="region of interest" description="Disordered" evidence="1">
    <location>
        <begin position="17"/>
        <end position="53"/>
    </location>
</feature>
<feature type="compositionally biased region" description="Basic and acidic residues" evidence="1">
    <location>
        <begin position="17"/>
        <end position="47"/>
    </location>
</feature>
<evidence type="ECO:0000313" key="2">
    <source>
        <dbReference type="EMBL" id="MCD7450191.1"/>
    </source>
</evidence>
<name>A0ABS8RVC9_DATST</name>